<dbReference type="GO" id="GO:1990904">
    <property type="term" value="C:ribonucleoprotein complex"/>
    <property type="evidence" value="ECO:0007669"/>
    <property type="project" value="UniProtKB-KW"/>
</dbReference>
<dbReference type="NCBIfam" id="NF000585">
    <property type="entry name" value="PRK00010.1"/>
    <property type="match status" value="1"/>
</dbReference>
<dbReference type="AlphaFoldDB" id="A0A1Y5F2U8"/>
<evidence type="ECO:0000256" key="6">
    <source>
        <dbReference type="RuleBase" id="RU003930"/>
    </source>
</evidence>
<dbReference type="FunFam" id="3.30.1440.10:FF:000001">
    <property type="entry name" value="50S ribosomal protein L5"/>
    <property type="match status" value="1"/>
</dbReference>
<comment type="subunit">
    <text evidence="5">Part of the 50S ribosomal subunit; part of the 5S rRNA/L5/L18/L25 subcomplex. Contacts the 5S rRNA and the P site tRNA. Forms a bridge to the 30S subunit in the 70S ribosome.</text>
</comment>
<dbReference type="PANTHER" id="PTHR11994">
    <property type="entry name" value="60S RIBOSOMAL PROTEIN L11-RELATED"/>
    <property type="match status" value="1"/>
</dbReference>
<proteinExistence type="inferred from homology"/>
<comment type="function">
    <text evidence="5">This is 1 of the proteins that bind and probably mediate the attachment of the 5S RNA into the large ribosomal subunit, where it forms part of the central protuberance. In the 70S ribosome it contacts protein S13 of the 30S subunit (bridge B1b), connecting the 2 subunits; this bridge is implicated in subunit movement. Contacts the P site tRNA; the 5S rRNA and some of its associated proteins might help stabilize positioning of ribosome-bound tRNAs.</text>
</comment>
<dbReference type="InterPro" id="IPR020929">
    <property type="entry name" value="Ribosomal_uL5_CS"/>
</dbReference>
<dbReference type="Proteomes" id="UP000196531">
    <property type="component" value="Unassembled WGS sequence"/>
</dbReference>
<dbReference type="InterPro" id="IPR002132">
    <property type="entry name" value="Ribosomal_uL5"/>
</dbReference>
<dbReference type="PIRSF" id="PIRSF002161">
    <property type="entry name" value="Ribosomal_L5"/>
    <property type="match status" value="1"/>
</dbReference>
<dbReference type="EMBL" id="MAAO01000015">
    <property type="protein sequence ID" value="OUR93756.1"/>
    <property type="molecule type" value="Genomic_DNA"/>
</dbReference>
<evidence type="ECO:0000256" key="5">
    <source>
        <dbReference type="HAMAP-Rule" id="MF_01333"/>
    </source>
</evidence>
<dbReference type="GO" id="GO:0019843">
    <property type="term" value="F:rRNA binding"/>
    <property type="evidence" value="ECO:0007669"/>
    <property type="project" value="UniProtKB-UniRule"/>
</dbReference>
<organism evidence="9 10">
    <name type="scientific">Halobacteriovorax marinus</name>
    <dbReference type="NCBI Taxonomy" id="97084"/>
    <lineage>
        <taxon>Bacteria</taxon>
        <taxon>Pseudomonadati</taxon>
        <taxon>Bdellovibrionota</taxon>
        <taxon>Bacteriovoracia</taxon>
        <taxon>Bacteriovoracales</taxon>
        <taxon>Halobacteriovoraceae</taxon>
        <taxon>Halobacteriovorax</taxon>
    </lineage>
</organism>
<dbReference type="InterPro" id="IPR020930">
    <property type="entry name" value="Ribosomal_uL5_bac-type"/>
</dbReference>
<dbReference type="GO" id="GO:0000049">
    <property type="term" value="F:tRNA binding"/>
    <property type="evidence" value="ECO:0007669"/>
    <property type="project" value="UniProtKB-UniRule"/>
</dbReference>
<keyword evidence="5" id="KW-0694">RNA-binding</keyword>
<evidence type="ECO:0000256" key="2">
    <source>
        <dbReference type="ARBA" id="ARBA00022980"/>
    </source>
</evidence>
<reference evidence="10" key="1">
    <citation type="journal article" date="2017" name="Proc. Natl. Acad. Sci. U.S.A.">
        <title>Simulation of Deepwater Horizon oil plume reveals substrate specialization within a complex community of hydrocarbon-degraders.</title>
        <authorList>
            <person name="Hu P."/>
            <person name="Dubinsky E.A."/>
            <person name="Probst A.J."/>
            <person name="Wang J."/>
            <person name="Sieber C.M.K."/>
            <person name="Tom L.M."/>
            <person name="Gardinali P."/>
            <person name="Banfield J.F."/>
            <person name="Atlas R.M."/>
            <person name="Andersen G.L."/>
        </authorList>
    </citation>
    <scope>NUCLEOTIDE SEQUENCE [LARGE SCALE GENOMIC DNA]</scope>
</reference>
<accession>A0A1Y5F2U8</accession>
<keyword evidence="5" id="KW-0699">rRNA-binding</keyword>
<evidence type="ECO:0000259" key="7">
    <source>
        <dbReference type="Pfam" id="PF00281"/>
    </source>
</evidence>
<evidence type="ECO:0000259" key="8">
    <source>
        <dbReference type="Pfam" id="PF00673"/>
    </source>
</evidence>
<evidence type="ECO:0000313" key="10">
    <source>
        <dbReference type="Proteomes" id="UP000196531"/>
    </source>
</evidence>
<name>A0A1Y5F2U8_9BACT</name>
<keyword evidence="2 5" id="KW-0689">Ribosomal protein</keyword>
<evidence type="ECO:0000313" key="9">
    <source>
        <dbReference type="EMBL" id="OUR93756.1"/>
    </source>
</evidence>
<gene>
    <name evidence="5" type="primary">rplE</name>
    <name evidence="9" type="ORF">A9Q84_20050</name>
</gene>
<dbReference type="InterPro" id="IPR031309">
    <property type="entry name" value="Ribosomal_uL5_C"/>
</dbReference>
<dbReference type="Gene3D" id="3.30.1440.10">
    <property type="match status" value="1"/>
</dbReference>
<dbReference type="InterPro" id="IPR031310">
    <property type="entry name" value="Ribosomal_uL5_N"/>
</dbReference>
<dbReference type="SUPFAM" id="SSF55282">
    <property type="entry name" value="RL5-like"/>
    <property type="match status" value="1"/>
</dbReference>
<dbReference type="GO" id="GO:0006412">
    <property type="term" value="P:translation"/>
    <property type="evidence" value="ECO:0007669"/>
    <property type="project" value="UniProtKB-UniRule"/>
</dbReference>
<comment type="similarity">
    <text evidence="1 5 6">Belongs to the universal ribosomal protein uL5 family.</text>
</comment>
<dbReference type="Pfam" id="PF00281">
    <property type="entry name" value="Ribosomal_L5"/>
    <property type="match status" value="1"/>
</dbReference>
<keyword evidence="5" id="KW-0820">tRNA-binding</keyword>
<sequence length="179" mass="20218">MSRLRETYKNEIVAKLKEKFQYKNIHQVPKLEKIVVNCCTKDAVTNAKVVDSIVKDLTDIAGQKPVVTKARKSIAGFKLREDMPLGASVTLRGERMYDFLDRLVTISLPRVRDFRGVSKKGFDGRGNYTLGLKEQIMFSEISYDQIDKVRGLGVCIVTSAKNNDEGRELLTLLGMPFTK</sequence>
<dbReference type="GO" id="GO:0003735">
    <property type="term" value="F:structural constituent of ribosome"/>
    <property type="evidence" value="ECO:0007669"/>
    <property type="project" value="InterPro"/>
</dbReference>
<evidence type="ECO:0000256" key="4">
    <source>
        <dbReference type="ARBA" id="ARBA00035245"/>
    </source>
</evidence>
<dbReference type="InterPro" id="IPR022803">
    <property type="entry name" value="Ribosomal_uL5_dom_sf"/>
</dbReference>
<dbReference type="PROSITE" id="PS00358">
    <property type="entry name" value="RIBOSOMAL_L5"/>
    <property type="match status" value="1"/>
</dbReference>
<dbReference type="Pfam" id="PF00673">
    <property type="entry name" value="Ribosomal_L5_C"/>
    <property type="match status" value="1"/>
</dbReference>
<dbReference type="HAMAP" id="MF_01333_B">
    <property type="entry name" value="Ribosomal_uL5_B"/>
    <property type="match status" value="1"/>
</dbReference>
<protein>
    <recommendedName>
        <fullName evidence="4 5">Large ribosomal subunit protein uL5</fullName>
    </recommendedName>
</protein>
<feature type="domain" description="Large ribosomal subunit protein uL5 C-terminal" evidence="8">
    <location>
        <begin position="84"/>
        <end position="177"/>
    </location>
</feature>
<evidence type="ECO:0000256" key="3">
    <source>
        <dbReference type="ARBA" id="ARBA00023274"/>
    </source>
</evidence>
<feature type="domain" description="Large ribosomal subunit protein uL5 N-terminal" evidence="7">
    <location>
        <begin position="24"/>
        <end position="80"/>
    </location>
</feature>
<evidence type="ECO:0000256" key="1">
    <source>
        <dbReference type="ARBA" id="ARBA00008553"/>
    </source>
</evidence>
<comment type="caution">
    <text evidence="9">The sequence shown here is derived from an EMBL/GenBank/DDBJ whole genome shotgun (WGS) entry which is preliminary data.</text>
</comment>
<keyword evidence="3 5" id="KW-0687">Ribonucleoprotein</keyword>
<dbReference type="GO" id="GO:0005840">
    <property type="term" value="C:ribosome"/>
    <property type="evidence" value="ECO:0007669"/>
    <property type="project" value="UniProtKB-KW"/>
</dbReference>